<dbReference type="AlphaFoldDB" id="A0A8D8HEE0"/>
<evidence type="ECO:0000313" key="1">
    <source>
        <dbReference type="EMBL" id="CAG6532662.1"/>
    </source>
</evidence>
<protein>
    <submittedName>
        <fullName evidence="1">(northern house mosquito) hypothetical protein</fullName>
    </submittedName>
</protein>
<dbReference type="EMBL" id="HBUE01313511">
    <property type="protein sequence ID" value="CAG6584534.1"/>
    <property type="molecule type" value="Transcribed_RNA"/>
</dbReference>
<sequence>MGLQARLYPVGGGAGHRSGKCVAFPLPLLQERWRCVLDPLLCDTVPGRHPYVLHGTCPRTDVDDRWAGRVQDCADFQRYWLRGSRHVLLDERVLHRHPGVGHLLLLHVTQSGRSVAYLRQPVELGQLREPLRP</sequence>
<accession>A0A8D8HEE0</accession>
<name>A0A8D8HEE0_CULPI</name>
<organism evidence="1">
    <name type="scientific">Culex pipiens</name>
    <name type="common">House mosquito</name>
    <dbReference type="NCBI Taxonomy" id="7175"/>
    <lineage>
        <taxon>Eukaryota</taxon>
        <taxon>Metazoa</taxon>
        <taxon>Ecdysozoa</taxon>
        <taxon>Arthropoda</taxon>
        <taxon>Hexapoda</taxon>
        <taxon>Insecta</taxon>
        <taxon>Pterygota</taxon>
        <taxon>Neoptera</taxon>
        <taxon>Endopterygota</taxon>
        <taxon>Diptera</taxon>
        <taxon>Nematocera</taxon>
        <taxon>Culicoidea</taxon>
        <taxon>Culicidae</taxon>
        <taxon>Culicinae</taxon>
        <taxon>Culicini</taxon>
        <taxon>Culex</taxon>
        <taxon>Culex</taxon>
    </lineage>
</organism>
<proteinExistence type="predicted"/>
<reference evidence="1" key="1">
    <citation type="submission" date="2021-05" db="EMBL/GenBank/DDBJ databases">
        <authorList>
            <person name="Alioto T."/>
            <person name="Alioto T."/>
            <person name="Gomez Garrido J."/>
        </authorList>
    </citation>
    <scope>NUCLEOTIDE SEQUENCE</scope>
</reference>
<dbReference type="EMBL" id="HBUE01207203">
    <property type="protein sequence ID" value="CAG6532662.1"/>
    <property type="molecule type" value="Transcribed_RNA"/>
</dbReference>